<dbReference type="GO" id="GO:0003677">
    <property type="term" value="F:DNA binding"/>
    <property type="evidence" value="ECO:0007669"/>
    <property type="project" value="InterPro"/>
</dbReference>
<keyword evidence="4 5" id="KW-0067">ATP-binding</keyword>
<comment type="caution">
    <text evidence="7">The sequence shown here is derived from an EMBL/GenBank/DDBJ whole genome shotgun (WGS) entry which is preliminary data.</text>
</comment>
<dbReference type="GO" id="GO:0043138">
    <property type="term" value="F:3'-5' DNA helicase activity"/>
    <property type="evidence" value="ECO:0007669"/>
    <property type="project" value="TreeGrafter"/>
</dbReference>
<dbReference type="SUPFAM" id="SSF52540">
    <property type="entry name" value="P-loop containing nucleoside triphosphate hydrolases"/>
    <property type="match status" value="1"/>
</dbReference>
<name>A0A6B1DV46_9CHLR</name>
<dbReference type="Gene3D" id="3.40.50.300">
    <property type="entry name" value="P-loop containing nucleotide triphosphate hydrolases"/>
    <property type="match status" value="2"/>
</dbReference>
<reference evidence="7" key="1">
    <citation type="submission" date="2019-09" db="EMBL/GenBank/DDBJ databases">
        <title>Characterisation of the sponge microbiome using genome-centric metagenomics.</title>
        <authorList>
            <person name="Engelberts J.P."/>
            <person name="Robbins S.J."/>
            <person name="De Goeij J.M."/>
            <person name="Aranda M."/>
            <person name="Bell S.C."/>
            <person name="Webster N.S."/>
        </authorList>
    </citation>
    <scope>NUCLEOTIDE SEQUENCE</scope>
    <source>
        <strain evidence="7">SB0662_bin_9</strain>
    </source>
</reference>
<organism evidence="7">
    <name type="scientific">Caldilineaceae bacterium SB0662_bin_9</name>
    <dbReference type="NCBI Taxonomy" id="2605258"/>
    <lineage>
        <taxon>Bacteria</taxon>
        <taxon>Bacillati</taxon>
        <taxon>Chloroflexota</taxon>
        <taxon>Caldilineae</taxon>
        <taxon>Caldilineales</taxon>
        <taxon>Caldilineaceae</taxon>
    </lineage>
</organism>
<keyword evidence="3 5" id="KW-0347">Helicase</keyword>
<evidence type="ECO:0000256" key="4">
    <source>
        <dbReference type="ARBA" id="ARBA00022840"/>
    </source>
</evidence>
<evidence type="ECO:0000256" key="5">
    <source>
        <dbReference type="PROSITE-ProRule" id="PRU00560"/>
    </source>
</evidence>
<accession>A0A6B1DV46</accession>
<evidence type="ECO:0000313" key="7">
    <source>
        <dbReference type="EMBL" id="MYD91161.1"/>
    </source>
</evidence>
<dbReference type="GO" id="GO:0016787">
    <property type="term" value="F:hydrolase activity"/>
    <property type="evidence" value="ECO:0007669"/>
    <property type="project" value="UniProtKB-UniRule"/>
</dbReference>
<dbReference type="GO" id="GO:0005829">
    <property type="term" value="C:cytosol"/>
    <property type="evidence" value="ECO:0007669"/>
    <property type="project" value="TreeGrafter"/>
</dbReference>
<dbReference type="Pfam" id="PF00580">
    <property type="entry name" value="UvrD-helicase"/>
    <property type="match status" value="1"/>
</dbReference>
<dbReference type="PANTHER" id="PTHR11070">
    <property type="entry name" value="UVRD / RECB / PCRA DNA HELICASE FAMILY MEMBER"/>
    <property type="match status" value="1"/>
</dbReference>
<dbReference type="GO" id="GO:0000725">
    <property type="term" value="P:recombinational repair"/>
    <property type="evidence" value="ECO:0007669"/>
    <property type="project" value="TreeGrafter"/>
</dbReference>
<evidence type="ECO:0000259" key="6">
    <source>
        <dbReference type="PROSITE" id="PS51198"/>
    </source>
</evidence>
<keyword evidence="2 5" id="KW-0378">Hydrolase</keyword>
<keyword evidence="1 5" id="KW-0547">Nucleotide-binding</keyword>
<dbReference type="GO" id="GO:0005524">
    <property type="term" value="F:ATP binding"/>
    <property type="evidence" value="ECO:0007669"/>
    <property type="project" value="UniProtKB-UniRule"/>
</dbReference>
<feature type="binding site" evidence="5">
    <location>
        <begin position="177"/>
        <end position="184"/>
    </location>
    <ligand>
        <name>ATP</name>
        <dbReference type="ChEBI" id="CHEBI:30616"/>
    </ligand>
</feature>
<evidence type="ECO:0000256" key="1">
    <source>
        <dbReference type="ARBA" id="ARBA00022741"/>
    </source>
</evidence>
<evidence type="ECO:0000256" key="3">
    <source>
        <dbReference type="ARBA" id="ARBA00022806"/>
    </source>
</evidence>
<gene>
    <name evidence="7" type="ORF">F4Y08_12625</name>
</gene>
<dbReference type="PANTHER" id="PTHR11070:SF45">
    <property type="entry name" value="DNA 3'-5' HELICASE"/>
    <property type="match status" value="1"/>
</dbReference>
<dbReference type="AlphaFoldDB" id="A0A6B1DV46"/>
<sequence>MSIVRHELSLHTSFFKSLRKLGRNEQDEIPDFLNRVRFDRHGGKLNLKKLRHNEFHTARVTKSVRCVLHWPPDGGHLSLFYVGQHDHAERWFNQHRLGTSLRTGVAGRVAPDRRIAAVSDLESLLNREDRQHFWHVDDEDLLHRMLETPDQLWRVYLDPRQRELVETDTDGPMRVLGGAGTGKTVVAMHRAVWLARNMVGDFGDCILFLTNNSNLAAEIGRDLRTLVSDTEVLRRIEVTNLDQWVERFLKSQRSELQILNGRTQQKDRIWRKACDKVDVDRFWSQELLKKEFEQVVLVQGIHTLEAYLEADRSGRGITLTEAHRVELWPAFEFYRESLRNRRLVEREDAYREARLRVEAGRTGLPYVAVVVDEAQNFGYDAFKLFRALSLTGTADAERERERNRLFITGDAHQRIHRVKVNLGRCGIDVKGRSHRLELIYRTTNSIYTVAAHVLGDGRYDDLNGQVDTLLGYRSLYDGPFPYWETYADVEDEGAGIIVDWIKHLQHKDDLGRDDFCLLARTVSRVKTWERALKQKGLDVYCLRSGGADTGHGSSVRLATANKLEGLEYPAIAVLDADSASYPLHQEMQLVTSEAERVEQYKQERSLLHVVCTRARNHLLICTQGPISPFLEGVFEPGRHGFARH</sequence>
<dbReference type="PROSITE" id="PS51198">
    <property type="entry name" value="UVRD_HELICASE_ATP_BIND"/>
    <property type="match status" value="1"/>
</dbReference>
<protein>
    <submittedName>
        <fullName evidence="7">AAA family ATPase</fullName>
    </submittedName>
</protein>
<evidence type="ECO:0000256" key="2">
    <source>
        <dbReference type="ARBA" id="ARBA00022801"/>
    </source>
</evidence>
<dbReference type="InterPro" id="IPR000212">
    <property type="entry name" value="DNA_helicase_UvrD/REP"/>
</dbReference>
<dbReference type="InterPro" id="IPR027417">
    <property type="entry name" value="P-loop_NTPase"/>
</dbReference>
<dbReference type="InterPro" id="IPR014016">
    <property type="entry name" value="UvrD-like_ATP-bd"/>
</dbReference>
<dbReference type="EMBL" id="VXPY01000088">
    <property type="protein sequence ID" value="MYD91161.1"/>
    <property type="molecule type" value="Genomic_DNA"/>
</dbReference>
<proteinExistence type="predicted"/>
<feature type="domain" description="UvrD-like helicase ATP-binding" evidence="6">
    <location>
        <begin position="156"/>
        <end position="448"/>
    </location>
</feature>